<dbReference type="Gene3D" id="3.30.70.1900">
    <property type="match status" value="1"/>
</dbReference>
<dbReference type="Proteomes" id="UP001151071">
    <property type="component" value="Unassembled WGS sequence"/>
</dbReference>
<dbReference type="EMBL" id="JAPYYP010000065">
    <property type="protein sequence ID" value="MDA5111056.1"/>
    <property type="molecule type" value="Genomic_DNA"/>
</dbReference>
<protein>
    <submittedName>
        <fullName evidence="2">CRISPR system precrRNA processing endoribonuclease RAMP protein Cas6</fullName>
    </submittedName>
</protein>
<dbReference type="RefSeq" id="WP_271141088.1">
    <property type="nucleotide sequence ID" value="NZ_JAPYYP010000065.1"/>
</dbReference>
<reference evidence="2" key="1">
    <citation type="submission" date="2022-12" db="EMBL/GenBank/DDBJ databases">
        <title>Draft genome sequence of the thermophilic strain Brevibacillus thermoruber HT42, isolated from Los Humeros, Puebla, Mexico, with biotechnological potential.</title>
        <authorList>
            <person name="Lara Sanchez J."/>
            <person name="Solis Palacios R."/>
            <person name="Bustos Baena A.S."/>
            <person name="Ruz Baez A.E."/>
            <person name="Espinosa Luna G."/>
            <person name="Oliart Ros R.M."/>
        </authorList>
    </citation>
    <scope>NUCLEOTIDE SEQUENCE</scope>
    <source>
        <strain evidence="2">HT42</strain>
    </source>
</reference>
<proteinExistence type="predicted"/>
<gene>
    <name evidence="2" type="primary">cas6</name>
    <name evidence="2" type="ORF">O3V59_22240</name>
</gene>
<feature type="domain" description="CRISPR-associated protein Cas6 C-terminal" evidence="1">
    <location>
        <begin position="206"/>
        <end position="327"/>
    </location>
</feature>
<comment type="caution">
    <text evidence="2">The sequence shown here is derived from an EMBL/GenBank/DDBJ whole genome shotgun (WGS) entry which is preliminary data.</text>
</comment>
<name>A0A9X3TUU8_9BACL</name>
<accession>A0A9X3TUU8</accession>
<organism evidence="2 3">
    <name type="scientific">Brevibacillus thermoruber</name>
    <dbReference type="NCBI Taxonomy" id="33942"/>
    <lineage>
        <taxon>Bacteria</taxon>
        <taxon>Bacillati</taxon>
        <taxon>Bacillota</taxon>
        <taxon>Bacilli</taxon>
        <taxon>Bacillales</taxon>
        <taxon>Paenibacillaceae</taxon>
        <taxon>Brevibacillus</taxon>
    </lineage>
</organism>
<evidence type="ECO:0000313" key="2">
    <source>
        <dbReference type="EMBL" id="MDA5111056.1"/>
    </source>
</evidence>
<dbReference type="AlphaFoldDB" id="A0A9X3TUU8"/>
<dbReference type="Pfam" id="PF10040">
    <property type="entry name" value="CRISPR_Cas6"/>
    <property type="match status" value="1"/>
</dbReference>
<dbReference type="InterPro" id="IPR019267">
    <property type="entry name" value="CRISPR-assoc_Cas6_C"/>
</dbReference>
<evidence type="ECO:0000313" key="3">
    <source>
        <dbReference type="Proteomes" id="UP001151071"/>
    </source>
</evidence>
<sequence length="331" mass="38556">MSLNELEYALTEALKRLRMARIVATYQAGEEGLILPTYKGSLLRGAFGHALRKMVCTCNGLHNDEHSANEKHEPDCVYGYIFEGNVSIDAVKQRGEVPRPIVMVPPLEKKQEYFPGETFSLTITLFGDSISYLPYLFNVLESMGENGLGKGRQHAGLRQVFRQDIHGEVWPIYDRRKRILNTDETEFRAIDIVQQLNYRSDRLNVYFETPTRIQQMGQNVVTPEFHLIVRNLIRRLTSLLYFYHGQYRMEIDFKQVFRDAETVSLLHNETSWYDWERYSNRQKERMKLGGIIGKAVYEGTWQPFYLLVKLAEWIHVGKNPMFGLGKVKVFT</sequence>
<evidence type="ECO:0000259" key="1">
    <source>
        <dbReference type="Pfam" id="PF10040"/>
    </source>
</evidence>
<keyword evidence="3" id="KW-1185">Reference proteome</keyword>